<protein>
    <submittedName>
        <fullName evidence="9">Uncharacterized protein LOC107489094</fullName>
    </submittedName>
</protein>
<evidence type="ECO:0000256" key="6">
    <source>
        <dbReference type="SAM" id="MobiDB-lite"/>
    </source>
</evidence>
<dbReference type="InterPro" id="IPR041577">
    <property type="entry name" value="RT_RNaseH_2"/>
</dbReference>
<dbReference type="KEGG" id="adu:107489094"/>
<keyword evidence="4" id="KW-0255">Endonuclease</keyword>
<sequence length="1153" mass="130370">MAVADNTRMKRMEADIKRLFQMIETVSEENRTERARASEATDLKLNAIQSSLAQLLNERPRDRSLSRDSRHGSNSGYYTFTRNGPHLRRVNFDLPKFNGSDALGWIFSLDQYFEFFRVPEEEQLAIAAIHMTGMVIPWYQMSQRSAPFRSWAQLKCEIELEFGPSLFESPRELLFKLQQQGSVGDYYAEFVALANRTNLEPHEALRDCFVSGLRLDIRREVKAQCPPSLMRAVTLARLYEDKFATVPRTTYGPNNFSAPQASQTPSTPQRPAGRNSLPPLLPTPNQRPSTSNSKQVVKRLSPAEIQNRREKGLCFWCDEKFSASHKCANKHLMLLQLEGEDDHALAEPGELAQSESTILEQLEQDVVAHHLSYNAMHGTRGPSTIRLKAMLNGLEVQVLIDGGSSDSFIQPRIAKFLNLPVEPCPGFKVVVGDFDVLTVEGCISQIDILIQGYKITIPEVYVLHVAGGDIVIGTTWLETLKAHIVDYDSSFLRFLHQGEFVTIRGDKTLAPAQAQFHHIRRLAHTDSIAEAFTLQVHKADNKSLNSLELPGNMDLALISLLHKYVSVFDQPVGLPPQRAQDHSIPLIQGAELVKVRPYRYPHSQKEQIEVMVQQMLHEVKDSFPIPTVDELLDELFGATVFSKLDLRSGYHQILVKPEDRFKMHHLNHLEVVLKLLQQEALYAKFSKCLFGVAEVDYLGHTISANGVHMDKAKVQAVMDWKQPQNIKQLRGFLGLTGYYRRFIKGYAAIASPLTDLLKKDAFNWNDKAELSFNQLKSTITSQPVLALPNFALPFEVETDASGNGIGAVLTQGRHPIAYFSKKLAPAMQRQSAYIREFHAITEAIAKFRHYLLGKKFIIRTDQQSLKALLEQNLHTPEQHKWLHKLLGYDFEIQYKPGADNVPADALSRCFLAAWSGPKLEWLQTLKCDIEKDSTLKDILQHCSNNTNDDLNYTCRNGLLLWRGRVVIPTHSSLIKLILHEYHDSSVGGHSGIAKTVERICSHFYWPNMQRDIRHHVLSCGTCQQAKTETKSPAGLLQPLPIPSQVWENICMDFITALPPVNGYSVIMVVIDRLTKFAHFIALKNDFSSKSVADAFIKNVVKLHGFPRSIVSDRDKVFVSKFWQQLFQLQGTNLAMSSAYHPETDGQSEVLNKT</sequence>
<feature type="compositionally biased region" description="Polar residues" evidence="6">
    <location>
        <begin position="283"/>
        <end position="295"/>
    </location>
</feature>
<evidence type="ECO:0000313" key="8">
    <source>
        <dbReference type="Proteomes" id="UP000515211"/>
    </source>
</evidence>
<keyword evidence="1" id="KW-0808">Transferase</keyword>
<dbReference type="CDD" id="cd00303">
    <property type="entry name" value="retropepsin_like"/>
    <property type="match status" value="1"/>
</dbReference>
<dbReference type="SUPFAM" id="SSF56672">
    <property type="entry name" value="DNA/RNA polymerases"/>
    <property type="match status" value="1"/>
</dbReference>
<dbReference type="Proteomes" id="UP000515211">
    <property type="component" value="Chromosome 5"/>
</dbReference>
<dbReference type="Gene3D" id="3.30.420.10">
    <property type="entry name" value="Ribonuclease H-like superfamily/Ribonuclease H"/>
    <property type="match status" value="1"/>
</dbReference>
<keyword evidence="3" id="KW-0540">Nuclease</keyword>
<gene>
    <name evidence="9" type="primary">LOC107489094</name>
</gene>
<dbReference type="PANTHER" id="PTHR37984">
    <property type="entry name" value="PROTEIN CBG26694"/>
    <property type="match status" value="1"/>
</dbReference>
<dbReference type="RefSeq" id="XP_015965354.1">
    <property type="nucleotide sequence ID" value="XM_016109868.1"/>
</dbReference>
<dbReference type="InterPro" id="IPR001584">
    <property type="entry name" value="Integrase_cat-core"/>
</dbReference>
<dbReference type="InterPro" id="IPR036397">
    <property type="entry name" value="RNaseH_sf"/>
</dbReference>
<keyword evidence="5" id="KW-0511">Multifunctional enzyme</keyword>
<organism evidence="8 9">
    <name type="scientific">Arachis duranensis</name>
    <name type="common">Wild peanut</name>
    <dbReference type="NCBI Taxonomy" id="130453"/>
    <lineage>
        <taxon>Eukaryota</taxon>
        <taxon>Viridiplantae</taxon>
        <taxon>Streptophyta</taxon>
        <taxon>Embryophyta</taxon>
        <taxon>Tracheophyta</taxon>
        <taxon>Spermatophyta</taxon>
        <taxon>Magnoliopsida</taxon>
        <taxon>eudicotyledons</taxon>
        <taxon>Gunneridae</taxon>
        <taxon>Pentapetalae</taxon>
        <taxon>rosids</taxon>
        <taxon>fabids</taxon>
        <taxon>Fabales</taxon>
        <taxon>Fabaceae</taxon>
        <taxon>Papilionoideae</taxon>
        <taxon>50 kb inversion clade</taxon>
        <taxon>dalbergioids sensu lato</taxon>
        <taxon>Dalbergieae</taxon>
        <taxon>Pterocarpus clade</taxon>
        <taxon>Arachis</taxon>
    </lineage>
</organism>
<dbReference type="Gene3D" id="1.10.340.70">
    <property type="match status" value="1"/>
</dbReference>
<keyword evidence="8" id="KW-1185">Reference proteome</keyword>
<reference evidence="8" key="1">
    <citation type="journal article" date="2016" name="Nat. Genet.">
        <title>The genome sequences of Arachis duranensis and Arachis ipaensis, the diploid ancestors of cultivated peanut.</title>
        <authorList>
            <person name="Bertioli D.J."/>
            <person name="Cannon S.B."/>
            <person name="Froenicke L."/>
            <person name="Huang G."/>
            <person name="Farmer A.D."/>
            <person name="Cannon E.K."/>
            <person name="Liu X."/>
            <person name="Gao D."/>
            <person name="Clevenger J."/>
            <person name="Dash S."/>
            <person name="Ren L."/>
            <person name="Moretzsohn M.C."/>
            <person name="Shirasawa K."/>
            <person name="Huang W."/>
            <person name="Vidigal B."/>
            <person name="Abernathy B."/>
            <person name="Chu Y."/>
            <person name="Niederhuth C.E."/>
            <person name="Umale P."/>
            <person name="Araujo A.C."/>
            <person name="Kozik A."/>
            <person name="Kim K.D."/>
            <person name="Burow M.D."/>
            <person name="Varshney R.K."/>
            <person name="Wang X."/>
            <person name="Zhang X."/>
            <person name="Barkley N."/>
            <person name="Guimaraes P.M."/>
            <person name="Isobe S."/>
            <person name="Guo B."/>
            <person name="Liao B."/>
            <person name="Stalker H.T."/>
            <person name="Schmitz R.J."/>
            <person name="Scheffler B.E."/>
            <person name="Leal-Bertioli S.C."/>
            <person name="Xun X."/>
            <person name="Jackson S.A."/>
            <person name="Michelmore R."/>
            <person name="Ozias-Akins P."/>
        </authorList>
    </citation>
    <scope>NUCLEOTIDE SEQUENCE [LARGE SCALE GENOMIC DNA]</scope>
    <source>
        <strain evidence="8">cv. V14167</strain>
    </source>
</reference>
<dbReference type="SUPFAM" id="SSF50630">
    <property type="entry name" value="Acid proteases"/>
    <property type="match status" value="1"/>
</dbReference>
<dbReference type="Gene3D" id="2.40.70.10">
    <property type="entry name" value="Acid Proteases"/>
    <property type="match status" value="1"/>
</dbReference>
<dbReference type="InterPro" id="IPR043502">
    <property type="entry name" value="DNA/RNA_pol_sf"/>
</dbReference>
<dbReference type="Pfam" id="PF00665">
    <property type="entry name" value="rve"/>
    <property type="match status" value="1"/>
</dbReference>
<dbReference type="GO" id="GO:0004519">
    <property type="term" value="F:endonuclease activity"/>
    <property type="evidence" value="ECO:0007669"/>
    <property type="project" value="UniProtKB-KW"/>
</dbReference>
<evidence type="ECO:0000256" key="2">
    <source>
        <dbReference type="ARBA" id="ARBA00022695"/>
    </source>
</evidence>
<dbReference type="InterPro" id="IPR050951">
    <property type="entry name" value="Retrovirus_Pol_polyprotein"/>
</dbReference>
<keyword evidence="2" id="KW-0548">Nucleotidyltransferase</keyword>
<dbReference type="CDD" id="cd09274">
    <property type="entry name" value="RNase_HI_RT_Ty3"/>
    <property type="match status" value="1"/>
</dbReference>
<dbReference type="InterPro" id="IPR021109">
    <property type="entry name" value="Peptidase_aspartic_dom_sf"/>
</dbReference>
<dbReference type="InterPro" id="IPR043128">
    <property type="entry name" value="Rev_trsase/Diguanyl_cyclase"/>
</dbReference>
<feature type="domain" description="Integrase catalytic" evidence="7">
    <location>
        <begin position="1036"/>
        <end position="1153"/>
    </location>
</feature>
<dbReference type="Gene3D" id="3.30.70.270">
    <property type="match status" value="3"/>
</dbReference>
<evidence type="ECO:0000256" key="4">
    <source>
        <dbReference type="ARBA" id="ARBA00022759"/>
    </source>
</evidence>
<dbReference type="GO" id="GO:0016779">
    <property type="term" value="F:nucleotidyltransferase activity"/>
    <property type="evidence" value="ECO:0007669"/>
    <property type="project" value="UniProtKB-KW"/>
</dbReference>
<dbReference type="InterPro" id="IPR012337">
    <property type="entry name" value="RNaseH-like_sf"/>
</dbReference>
<dbReference type="PANTHER" id="PTHR37984:SF5">
    <property type="entry name" value="PROTEIN NYNRIN-LIKE"/>
    <property type="match status" value="1"/>
</dbReference>
<evidence type="ECO:0000256" key="1">
    <source>
        <dbReference type="ARBA" id="ARBA00022679"/>
    </source>
</evidence>
<dbReference type="InterPro" id="IPR041588">
    <property type="entry name" value="Integrase_H2C2"/>
</dbReference>
<name>A0A6P4DIV8_ARADU</name>
<dbReference type="GO" id="GO:0003676">
    <property type="term" value="F:nucleic acid binding"/>
    <property type="evidence" value="ECO:0007669"/>
    <property type="project" value="InterPro"/>
</dbReference>
<dbReference type="OrthoDB" id="1750505at2759"/>
<evidence type="ECO:0000256" key="3">
    <source>
        <dbReference type="ARBA" id="ARBA00022722"/>
    </source>
</evidence>
<keyword evidence="4" id="KW-0378">Hydrolase</keyword>
<evidence type="ECO:0000313" key="9">
    <source>
        <dbReference type="RefSeq" id="XP_015965354.1"/>
    </source>
</evidence>
<proteinExistence type="predicted"/>
<dbReference type="InterPro" id="IPR005162">
    <property type="entry name" value="Retrotrans_gag_dom"/>
</dbReference>
<dbReference type="AlphaFoldDB" id="A0A6P4DIV8"/>
<dbReference type="SUPFAM" id="SSF53098">
    <property type="entry name" value="Ribonuclease H-like"/>
    <property type="match status" value="1"/>
</dbReference>
<dbReference type="FunFam" id="1.10.340.70:FF:000001">
    <property type="entry name" value="Retrovirus-related Pol polyprotein from transposon gypsy-like Protein"/>
    <property type="match status" value="1"/>
</dbReference>
<feature type="region of interest" description="Disordered" evidence="6">
    <location>
        <begin position="250"/>
        <end position="302"/>
    </location>
</feature>
<dbReference type="CDD" id="cd01647">
    <property type="entry name" value="RT_LTR"/>
    <property type="match status" value="1"/>
</dbReference>
<dbReference type="GO" id="GO:0015074">
    <property type="term" value="P:DNA integration"/>
    <property type="evidence" value="ECO:0007669"/>
    <property type="project" value="InterPro"/>
</dbReference>
<dbReference type="Gene3D" id="3.10.10.10">
    <property type="entry name" value="HIV Type 1 Reverse Transcriptase, subunit A, domain 1"/>
    <property type="match status" value="1"/>
</dbReference>
<evidence type="ECO:0000259" key="7">
    <source>
        <dbReference type="PROSITE" id="PS50994"/>
    </source>
</evidence>
<reference evidence="9" key="2">
    <citation type="submission" date="2025-08" db="UniProtKB">
        <authorList>
            <consortium name="RefSeq"/>
        </authorList>
    </citation>
    <scope>IDENTIFICATION</scope>
    <source>
        <tissue evidence="9">Whole plant</tissue>
    </source>
</reference>
<dbReference type="PROSITE" id="PS50994">
    <property type="entry name" value="INTEGRASE"/>
    <property type="match status" value="1"/>
</dbReference>
<feature type="compositionally biased region" description="Polar residues" evidence="6">
    <location>
        <begin position="250"/>
        <end position="269"/>
    </location>
</feature>
<dbReference type="FunFam" id="3.30.70.270:FF:000020">
    <property type="entry name" value="Transposon Tf2-6 polyprotein-like Protein"/>
    <property type="match status" value="1"/>
</dbReference>
<evidence type="ECO:0000256" key="5">
    <source>
        <dbReference type="ARBA" id="ARBA00023268"/>
    </source>
</evidence>
<dbReference type="Pfam" id="PF03732">
    <property type="entry name" value="Retrotrans_gag"/>
    <property type="match status" value="1"/>
</dbReference>
<dbReference type="Pfam" id="PF17921">
    <property type="entry name" value="Integrase_H2C2"/>
    <property type="match status" value="1"/>
</dbReference>
<dbReference type="Pfam" id="PF08284">
    <property type="entry name" value="RVP_2"/>
    <property type="match status" value="1"/>
</dbReference>
<dbReference type="FunFam" id="3.10.20.370:FF:000001">
    <property type="entry name" value="Retrovirus-related Pol polyprotein from transposon 17.6-like protein"/>
    <property type="match status" value="1"/>
</dbReference>
<dbReference type="Pfam" id="PF17919">
    <property type="entry name" value="RT_RNaseH_2"/>
    <property type="match status" value="1"/>
</dbReference>
<dbReference type="GeneID" id="107489094"/>
<accession>A0A6P4DIV8</accession>